<dbReference type="PANTHER" id="PTHR42942">
    <property type="entry name" value="6-O-METHYLGUANINE DNA METHYLTRANSFERASE"/>
    <property type="match status" value="1"/>
</dbReference>
<protein>
    <submittedName>
        <fullName evidence="3">MGMT family protein</fullName>
    </submittedName>
</protein>
<keyword evidence="1" id="KW-0227">DNA damage</keyword>
<dbReference type="InterPro" id="IPR014048">
    <property type="entry name" value="MethylDNA_cys_MeTrfase_DNA-bd"/>
</dbReference>
<dbReference type="Pfam" id="PF01035">
    <property type="entry name" value="DNA_binding_1"/>
    <property type="match status" value="1"/>
</dbReference>
<evidence type="ECO:0000256" key="1">
    <source>
        <dbReference type="ARBA" id="ARBA00022763"/>
    </source>
</evidence>
<dbReference type="NCBIfam" id="TIGR00589">
    <property type="entry name" value="ogt"/>
    <property type="match status" value="1"/>
</dbReference>
<feature type="domain" description="Methylated-DNA-[protein]-cysteine S-methyltransferase DNA binding" evidence="2">
    <location>
        <begin position="3"/>
        <end position="81"/>
    </location>
</feature>
<comment type="caution">
    <text evidence="3">The sequence shown here is derived from an EMBL/GenBank/DDBJ whole genome shotgun (WGS) entry which is preliminary data.</text>
</comment>
<dbReference type="PANTHER" id="PTHR42942:SF1">
    <property type="entry name" value="ALKYLTRANSFERASE-LIKE PROTEIN 1"/>
    <property type="match status" value="1"/>
</dbReference>
<dbReference type="InterPro" id="IPR052520">
    <property type="entry name" value="ATL_DNA_repair"/>
</dbReference>
<dbReference type="RefSeq" id="WP_380776718.1">
    <property type="nucleotide sequence ID" value="NZ_JBHUEO010000121.1"/>
</dbReference>
<gene>
    <name evidence="3" type="ORF">ACFSCZ_19585</name>
</gene>
<dbReference type="Proteomes" id="UP001597301">
    <property type="component" value="Unassembled WGS sequence"/>
</dbReference>
<reference evidence="4" key="1">
    <citation type="journal article" date="2019" name="Int. J. Syst. Evol. Microbiol.">
        <title>The Global Catalogue of Microorganisms (GCM) 10K type strain sequencing project: providing services to taxonomists for standard genome sequencing and annotation.</title>
        <authorList>
            <consortium name="The Broad Institute Genomics Platform"/>
            <consortium name="The Broad Institute Genome Sequencing Center for Infectious Disease"/>
            <person name="Wu L."/>
            <person name="Ma J."/>
        </authorList>
    </citation>
    <scope>NUCLEOTIDE SEQUENCE [LARGE SCALE GENOMIC DNA]</scope>
    <source>
        <strain evidence="4">CGMCC 1.12295</strain>
    </source>
</reference>
<organism evidence="3 4">
    <name type="scientific">Siminovitchia sediminis</name>
    <dbReference type="NCBI Taxonomy" id="1274353"/>
    <lineage>
        <taxon>Bacteria</taxon>
        <taxon>Bacillati</taxon>
        <taxon>Bacillota</taxon>
        <taxon>Bacilli</taxon>
        <taxon>Bacillales</taxon>
        <taxon>Bacillaceae</taxon>
        <taxon>Siminovitchia</taxon>
    </lineage>
</organism>
<dbReference type="InterPro" id="IPR036388">
    <property type="entry name" value="WH-like_DNA-bd_sf"/>
</dbReference>
<accession>A0ABW4KLI9</accession>
<dbReference type="SUPFAM" id="SSF46767">
    <property type="entry name" value="Methylated DNA-protein cysteine methyltransferase, C-terminal domain"/>
    <property type="match status" value="1"/>
</dbReference>
<dbReference type="InterPro" id="IPR036217">
    <property type="entry name" value="MethylDNA_cys_MeTrfase_DNAb"/>
</dbReference>
<sequence length="107" mass="12168">MKDFTKKVIETISEIPPGRVASYGQIASIAGNPRAARQVGRILHSMSAKHSLPWHRVVNAKGEVVHFKADRQRELLIKEGVEIDVHGRIKMEQFRWMGPADEDWIRG</sequence>
<evidence type="ECO:0000259" key="2">
    <source>
        <dbReference type="Pfam" id="PF01035"/>
    </source>
</evidence>
<evidence type="ECO:0000313" key="4">
    <source>
        <dbReference type="Proteomes" id="UP001597301"/>
    </source>
</evidence>
<name>A0ABW4KLI9_9BACI</name>
<evidence type="ECO:0000313" key="3">
    <source>
        <dbReference type="EMBL" id="MFD1708870.1"/>
    </source>
</evidence>
<proteinExistence type="predicted"/>
<dbReference type="Gene3D" id="1.10.10.10">
    <property type="entry name" value="Winged helix-like DNA-binding domain superfamily/Winged helix DNA-binding domain"/>
    <property type="match status" value="1"/>
</dbReference>
<dbReference type="CDD" id="cd06445">
    <property type="entry name" value="ATase"/>
    <property type="match status" value="1"/>
</dbReference>
<keyword evidence="4" id="KW-1185">Reference proteome</keyword>
<dbReference type="EMBL" id="JBHUEO010000121">
    <property type="protein sequence ID" value="MFD1708870.1"/>
    <property type="molecule type" value="Genomic_DNA"/>
</dbReference>